<accession>A0AA39V7U1</accession>
<comment type="caution">
    <text evidence="2">The sequence shown here is derived from an EMBL/GenBank/DDBJ whole genome shotgun (WGS) entry which is preliminary data.</text>
</comment>
<keyword evidence="1" id="KW-1133">Transmembrane helix</keyword>
<reference evidence="2" key="1">
    <citation type="submission" date="2023-03" db="EMBL/GenBank/DDBJ databases">
        <title>Complete genome of Cladonia borealis.</title>
        <authorList>
            <person name="Park H."/>
        </authorList>
    </citation>
    <scope>NUCLEOTIDE SEQUENCE</scope>
    <source>
        <strain evidence="2">ANT050790</strain>
    </source>
</reference>
<keyword evidence="1" id="KW-0812">Transmembrane</keyword>
<gene>
    <name evidence="2" type="ORF">JMJ35_000249</name>
</gene>
<dbReference type="EMBL" id="JAFEKC020000001">
    <property type="protein sequence ID" value="KAK0517094.1"/>
    <property type="molecule type" value="Genomic_DNA"/>
</dbReference>
<feature type="transmembrane region" description="Helical" evidence="1">
    <location>
        <begin position="234"/>
        <end position="256"/>
    </location>
</feature>
<evidence type="ECO:0000313" key="2">
    <source>
        <dbReference type="EMBL" id="KAK0517094.1"/>
    </source>
</evidence>
<evidence type="ECO:0000313" key="3">
    <source>
        <dbReference type="Proteomes" id="UP001166286"/>
    </source>
</evidence>
<keyword evidence="3" id="KW-1185">Reference proteome</keyword>
<protein>
    <submittedName>
        <fullName evidence="2">Uncharacterized protein</fullName>
    </submittedName>
</protein>
<keyword evidence="1" id="KW-0472">Membrane</keyword>
<dbReference type="Proteomes" id="UP001166286">
    <property type="component" value="Unassembled WGS sequence"/>
</dbReference>
<name>A0AA39V7U1_9LECA</name>
<sequence>MLRHYLGPSYGISTNQLSFMQVSEFDESEPGVRMTTLTSVEARVCPRPARLCLRIQTWAVMHTKVLELALERSKCLCVCRHLVAEKGEMSRLIESSLDEYSTRSKKPREAGQHMCHHCNFVFQLQVLDTVSDGLAIVITKWLDLGSGLTPMDPKWRILADRFQGGDQEQEQARQAENCRTDFEKEEGMTQQAHTLRNLSYLNDQRYKGTKWKRCCGDWILQADQHMHLPHWSDILLLSLGLLALMLCEVIGGMSSYKI</sequence>
<proteinExistence type="predicted"/>
<organism evidence="2 3">
    <name type="scientific">Cladonia borealis</name>
    <dbReference type="NCBI Taxonomy" id="184061"/>
    <lineage>
        <taxon>Eukaryota</taxon>
        <taxon>Fungi</taxon>
        <taxon>Dikarya</taxon>
        <taxon>Ascomycota</taxon>
        <taxon>Pezizomycotina</taxon>
        <taxon>Lecanoromycetes</taxon>
        <taxon>OSLEUM clade</taxon>
        <taxon>Lecanoromycetidae</taxon>
        <taxon>Lecanorales</taxon>
        <taxon>Lecanorineae</taxon>
        <taxon>Cladoniaceae</taxon>
        <taxon>Cladonia</taxon>
    </lineage>
</organism>
<dbReference type="AlphaFoldDB" id="A0AA39V7U1"/>
<evidence type="ECO:0000256" key="1">
    <source>
        <dbReference type="SAM" id="Phobius"/>
    </source>
</evidence>